<dbReference type="GeneID" id="77006066"/>
<dbReference type="Proteomes" id="UP000442469">
    <property type="component" value="Unassembled WGS sequence"/>
</dbReference>
<feature type="transmembrane region" description="Helical" evidence="8">
    <location>
        <begin position="145"/>
        <end position="166"/>
    </location>
</feature>
<feature type="transmembrane region" description="Helical" evidence="8">
    <location>
        <begin position="172"/>
        <end position="191"/>
    </location>
</feature>
<evidence type="ECO:0000313" key="12">
    <source>
        <dbReference type="Proteomes" id="UP000029278"/>
    </source>
</evidence>
<evidence type="ECO:0000256" key="4">
    <source>
        <dbReference type="ARBA" id="ARBA00022475"/>
    </source>
</evidence>
<dbReference type="OrthoDB" id="9816041at2"/>
<keyword evidence="4" id="KW-1003">Cell membrane</keyword>
<evidence type="ECO:0000259" key="9">
    <source>
        <dbReference type="PROSITE" id="PS50850"/>
    </source>
</evidence>
<dbReference type="GO" id="GO:0005886">
    <property type="term" value="C:plasma membrane"/>
    <property type="evidence" value="ECO:0007669"/>
    <property type="project" value="UniProtKB-SubCell"/>
</dbReference>
<evidence type="ECO:0000256" key="1">
    <source>
        <dbReference type="ARBA" id="ARBA00004651"/>
    </source>
</evidence>
<feature type="transmembrane region" description="Helical" evidence="8">
    <location>
        <begin position="339"/>
        <end position="357"/>
    </location>
</feature>
<evidence type="ECO:0000313" key="11">
    <source>
        <dbReference type="EMBL" id="MUG22976.1"/>
    </source>
</evidence>
<dbReference type="PANTHER" id="PTHR42718:SF9">
    <property type="entry name" value="MAJOR FACILITATOR SUPERFAMILY MULTIDRUG TRANSPORTER MFSC"/>
    <property type="match status" value="1"/>
</dbReference>
<dbReference type="RefSeq" id="WP_036621203.1">
    <property type="nucleotide sequence ID" value="NZ_BGML01000005.1"/>
</dbReference>
<dbReference type="Gene3D" id="1.20.1720.10">
    <property type="entry name" value="Multidrug resistance protein D"/>
    <property type="match status" value="1"/>
</dbReference>
<accession>A0A091A1K6</accession>
<feature type="transmembrane region" description="Helical" evidence="8">
    <location>
        <begin position="363"/>
        <end position="389"/>
    </location>
</feature>
<dbReference type="PATRIC" id="fig|44252.3.peg.1831"/>
<evidence type="ECO:0000256" key="2">
    <source>
        <dbReference type="ARBA" id="ARBA00008537"/>
    </source>
</evidence>
<dbReference type="PROSITE" id="PS50850">
    <property type="entry name" value="MFS"/>
    <property type="match status" value="1"/>
</dbReference>
<evidence type="ECO:0000256" key="8">
    <source>
        <dbReference type="SAM" id="Phobius"/>
    </source>
</evidence>
<dbReference type="InterPro" id="IPR036259">
    <property type="entry name" value="MFS_trans_sf"/>
</dbReference>
<organism evidence="10 12">
    <name type="scientific">Paenibacillus macerans</name>
    <name type="common">Bacillus macerans</name>
    <dbReference type="NCBI Taxonomy" id="44252"/>
    <lineage>
        <taxon>Bacteria</taxon>
        <taxon>Bacillati</taxon>
        <taxon>Bacillota</taxon>
        <taxon>Bacilli</taxon>
        <taxon>Bacillales</taxon>
        <taxon>Paenibacillaceae</taxon>
        <taxon>Paenibacillus</taxon>
    </lineage>
</organism>
<dbReference type="InterPro" id="IPR004638">
    <property type="entry name" value="EmrB-like"/>
</dbReference>
<dbReference type="PANTHER" id="PTHR42718">
    <property type="entry name" value="MAJOR FACILITATOR SUPERFAMILY MULTIDRUG TRANSPORTER MFSC"/>
    <property type="match status" value="1"/>
</dbReference>
<evidence type="ECO:0000256" key="6">
    <source>
        <dbReference type="ARBA" id="ARBA00022989"/>
    </source>
</evidence>
<feature type="domain" description="Major facilitator superfamily (MFS) profile" evidence="9">
    <location>
        <begin position="20"/>
        <end position="476"/>
    </location>
</feature>
<feature type="transmembrane region" description="Helical" evidence="8">
    <location>
        <begin position="310"/>
        <end position="327"/>
    </location>
</feature>
<dbReference type="GO" id="GO:0022857">
    <property type="term" value="F:transmembrane transporter activity"/>
    <property type="evidence" value="ECO:0007669"/>
    <property type="project" value="InterPro"/>
</dbReference>
<dbReference type="EMBL" id="WNZZ01000006">
    <property type="protein sequence ID" value="MUG22976.1"/>
    <property type="molecule type" value="Genomic_DNA"/>
</dbReference>
<comment type="subcellular location">
    <subcellularLocation>
        <location evidence="1">Cell membrane</location>
        <topology evidence="1">Multi-pass membrane protein</topology>
    </subcellularLocation>
</comment>
<keyword evidence="6 8" id="KW-1133">Transmembrane helix</keyword>
<evidence type="ECO:0000256" key="7">
    <source>
        <dbReference type="ARBA" id="ARBA00023136"/>
    </source>
</evidence>
<dbReference type="EMBL" id="JMQA01000020">
    <property type="protein sequence ID" value="KFN10181.1"/>
    <property type="molecule type" value="Genomic_DNA"/>
</dbReference>
<name>A0A091A1K6_PAEMA</name>
<dbReference type="HOGENOM" id="CLU_000960_28_0_9"/>
<feature type="transmembrane region" description="Helical" evidence="8">
    <location>
        <begin position="410"/>
        <end position="427"/>
    </location>
</feature>
<keyword evidence="5 8" id="KW-0812">Transmembrane</keyword>
<comment type="caution">
    <text evidence="10">The sequence shown here is derived from an EMBL/GenBank/DDBJ whole genome shotgun (WGS) entry which is preliminary data.</text>
</comment>
<dbReference type="CDD" id="cd17503">
    <property type="entry name" value="MFS_LmrB_MDR_like"/>
    <property type="match status" value="1"/>
</dbReference>
<dbReference type="STRING" id="44252.DJ90_587"/>
<dbReference type="AlphaFoldDB" id="A0A091A1K6"/>
<evidence type="ECO:0000313" key="10">
    <source>
        <dbReference type="EMBL" id="KFN10181.1"/>
    </source>
</evidence>
<proteinExistence type="inferred from homology"/>
<feature type="transmembrane region" description="Helical" evidence="8">
    <location>
        <begin position="20"/>
        <end position="43"/>
    </location>
</feature>
<dbReference type="NCBIfam" id="TIGR00711">
    <property type="entry name" value="efflux_EmrB"/>
    <property type="match status" value="1"/>
</dbReference>
<feature type="transmembrane region" description="Helical" evidence="8">
    <location>
        <begin position="86"/>
        <end position="105"/>
    </location>
</feature>
<dbReference type="Gene3D" id="1.20.1250.20">
    <property type="entry name" value="MFS general substrate transporter like domains"/>
    <property type="match status" value="1"/>
</dbReference>
<dbReference type="SUPFAM" id="SSF103473">
    <property type="entry name" value="MFS general substrate transporter"/>
    <property type="match status" value="1"/>
</dbReference>
<feature type="transmembrane region" description="Helical" evidence="8">
    <location>
        <begin position="55"/>
        <end position="74"/>
    </location>
</feature>
<evidence type="ECO:0000256" key="3">
    <source>
        <dbReference type="ARBA" id="ARBA00022448"/>
    </source>
</evidence>
<evidence type="ECO:0000256" key="5">
    <source>
        <dbReference type="ARBA" id="ARBA00022692"/>
    </source>
</evidence>
<sequence length="488" mass="52516">MTNQSIARSEPFSLRRILPALLPVLTGMLLVMLDSTVMNVAIPQLEKNFHTDLKTIQWAITGYTLALSAVIPLAGWFSDRFTSKKVILTSIFLFTGCSALCAMATTPAQLIIFRILQGLGGGMIAPISMALSFKLAPPDKRGSVMGILGLPMLIAPIAGPVLSGWLLDYMHWRWIFLINIPIGVFSLIWGIKHLPDSNLGKNVKLDIWGAILAPVSFSALVYGVHSGSSEGWANIPALMSITMGVILLAIFILVEIQKKEPLLELRSFLSKEFSKGMILTCLNWTALAGSALLIPLFLQQVRGFSSFESGLLVIPQAIMSFIGMQLGGRLFDKYGARPVVFVGLVFLASALGGLSGIRETSSLELLIGIIAFMGLGQGLATMPLSTYVLKSAPEHLISRVTPLTASAQQVFGSFAVALMSGFLTSNIKNHLASVTADLPGAQAGAMSAGFCDTFLISMILAVCGVIMSLFLRKSEKYSTTNHFKNKEV</sequence>
<keyword evidence="3" id="KW-0813">Transport</keyword>
<feature type="transmembrane region" description="Helical" evidence="8">
    <location>
        <begin position="277"/>
        <end position="298"/>
    </location>
</feature>
<keyword evidence="12" id="KW-1185">Reference proteome</keyword>
<feature type="transmembrane region" description="Helical" evidence="8">
    <location>
        <begin position="235"/>
        <end position="256"/>
    </location>
</feature>
<reference evidence="11 13" key="2">
    <citation type="submission" date="2019-11" db="EMBL/GenBank/DDBJ databases">
        <title>Draft genome sequences of five Paenibacillus species of dairy origin.</title>
        <authorList>
            <person name="Olajide A.M."/>
            <person name="Chen S."/>
            <person name="Lapointe G."/>
        </authorList>
    </citation>
    <scope>NUCLEOTIDE SEQUENCE [LARGE SCALE GENOMIC DNA]</scope>
    <source>
        <strain evidence="11 13">3CT49</strain>
    </source>
</reference>
<reference evidence="10 12" key="1">
    <citation type="submission" date="2014-04" db="EMBL/GenBank/DDBJ databases">
        <authorList>
            <person name="Bishop-Lilly K.A."/>
            <person name="Broomall S.M."/>
            <person name="Chain P.S."/>
            <person name="Chertkov O."/>
            <person name="Coyne S.R."/>
            <person name="Daligault H.E."/>
            <person name="Davenport K.W."/>
            <person name="Erkkila T."/>
            <person name="Frey K.G."/>
            <person name="Gibbons H.S."/>
            <person name="Gu W."/>
            <person name="Jaissle J."/>
            <person name="Johnson S.L."/>
            <person name="Koroleva G.I."/>
            <person name="Ladner J.T."/>
            <person name="Lo C.-C."/>
            <person name="Minogue T.D."/>
            <person name="Munk C."/>
            <person name="Palacios G.F."/>
            <person name="Redden C.L."/>
            <person name="Rosenzweig C.N."/>
            <person name="Scholz M.B."/>
            <person name="Teshima H."/>
            <person name="Xu Y."/>
        </authorList>
    </citation>
    <scope>NUCLEOTIDE SEQUENCE [LARGE SCALE GENOMIC DNA]</scope>
    <source>
        <strain evidence="10 12">8244</strain>
    </source>
</reference>
<keyword evidence="7 8" id="KW-0472">Membrane</keyword>
<protein>
    <submittedName>
        <fullName evidence="11">DHA2 family efflux MFS transporter permease subunit</fullName>
    </submittedName>
    <submittedName>
        <fullName evidence="10">Drug resistance MFS transporter, drug:H+ antiporter-2 family protein</fullName>
    </submittedName>
</protein>
<gene>
    <name evidence="10" type="ORF">DJ90_587</name>
    <name evidence="11" type="ORF">GNQ08_11190</name>
</gene>
<dbReference type="InterPro" id="IPR020846">
    <property type="entry name" value="MFS_dom"/>
</dbReference>
<comment type="similarity">
    <text evidence="2">Belongs to the major facilitator superfamily. EmrB family.</text>
</comment>
<dbReference type="Pfam" id="PF07690">
    <property type="entry name" value="MFS_1"/>
    <property type="match status" value="1"/>
</dbReference>
<dbReference type="Proteomes" id="UP000029278">
    <property type="component" value="Unassembled WGS sequence"/>
</dbReference>
<feature type="transmembrane region" description="Helical" evidence="8">
    <location>
        <begin position="447"/>
        <end position="471"/>
    </location>
</feature>
<dbReference type="InterPro" id="IPR011701">
    <property type="entry name" value="MFS"/>
</dbReference>
<evidence type="ECO:0000313" key="13">
    <source>
        <dbReference type="Proteomes" id="UP000442469"/>
    </source>
</evidence>